<reference evidence="4" key="1">
    <citation type="journal article" date="2021" name="PeerJ">
        <title>Extensive microbial diversity within the chicken gut microbiome revealed by metagenomics and culture.</title>
        <authorList>
            <person name="Gilroy R."/>
            <person name="Ravi A."/>
            <person name="Getino M."/>
            <person name="Pursley I."/>
            <person name="Horton D.L."/>
            <person name="Alikhan N.F."/>
            <person name="Baker D."/>
            <person name="Gharbi K."/>
            <person name="Hall N."/>
            <person name="Watson M."/>
            <person name="Adriaenssens E.M."/>
            <person name="Foster-Nyarko E."/>
            <person name="Jarju S."/>
            <person name="Secka A."/>
            <person name="Antonio M."/>
            <person name="Oren A."/>
            <person name="Chaudhuri R.R."/>
            <person name="La Ragione R."/>
            <person name="Hildebrand F."/>
            <person name="Pallen M.J."/>
        </authorList>
    </citation>
    <scope>NUCLEOTIDE SEQUENCE</scope>
    <source>
        <strain evidence="4">ChiBcolR7-4860</strain>
    </source>
</reference>
<proteinExistence type="inferred from homology"/>
<dbReference type="SUPFAM" id="SSF53098">
    <property type="entry name" value="Ribonuclease H-like"/>
    <property type="match status" value="1"/>
</dbReference>
<evidence type="ECO:0000259" key="3">
    <source>
        <dbReference type="PROSITE" id="PS50994"/>
    </source>
</evidence>
<dbReference type="InterPro" id="IPR001584">
    <property type="entry name" value="Integrase_cat-core"/>
</dbReference>
<dbReference type="PANTHER" id="PTHR35004">
    <property type="entry name" value="TRANSPOSASE RV3428C-RELATED"/>
    <property type="match status" value="1"/>
</dbReference>
<comment type="similarity">
    <text evidence="1">Belongs to the transposase IS21/IS408/IS1162 family.</text>
</comment>
<feature type="domain" description="Integrase catalytic" evidence="3">
    <location>
        <begin position="133"/>
        <end position="328"/>
    </location>
</feature>
<dbReference type="InterPro" id="IPR036397">
    <property type="entry name" value="RNaseH_sf"/>
</dbReference>
<dbReference type="PANTHER" id="PTHR35004:SF8">
    <property type="entry name" value="TRANSPOSASE RV3428C-RELATED"/>
    <property type="match status" value="1"/>
</dbReference>
<accession>A0A921LVH8</accession>
<name>A0A921LVH8_9BIFI</name>
<protein>
    <submittedName>
        <fullName evidence="4">IS21 family transposase</fullName>
    </submittedName>
</protein>
<feature type="region of interest" description="Disordered" evidence="2">
    <location>
        <begin position="482"/>
        <end position="512"/>
    </location>
</feature>
<organism evidence="4 5">
    <name type="scientific">Bifidobacterium pullorum subsp. gallinarum</name>
    <dbReference type="NCBI Taxonomy" id="78344"/>
    <lineage>
        <taxon>Bacteria</taxon>
        <taxon>Bacillati</taxon>
        <taxon>Actinomycetota</taxon>
        <taxon>Actinomycetes</taxon>
        <taxon>Bifidobacteriales</taxon>
        <taxon>Bifidobacteriaceae</taxon>
        <taxon>Bifidobacterium</taxon>
    </lineage>
</organism>
<dbReference type="Pfam" id="PF22483">
    <property type="entry name" value="Mu-transpos_C_2"/>
    <property type="match status" value="1"/>
</dbReference>
<dbReference type="GO" id="GO:0003676">
    <property type="term" value="F:nucleic acid binding"/>
    <property type="evidence" value="ECO:0007669"/>
    <property type="project" value="InterPro"/>
</dbReference>
<dbReference type="RefSeq" id="WP_278711103.1">
    <property type="nucleotide sequence ID" value="NZ_DYUX01000014.1"/>
</dbReference>
<dbReference type="AlphaFoldDB" id="A0A921LVH8"/>
<dbReference type="InterPro" id="IPR054353">
    <property type="entry name" value="IstA-like_C"/>
</dbReference>
<gene>
    <name evidence="4" type="primary">istA</name>
    <name evidence="4" type="ORF">K8U73_04090</name>
</gene>
<evidence type="ECO:0000256" key="1">
    <source>
        <dbReference type="ARBA" id="ARBA00009277"/>
    </source>
</evidence>
<dbReference type="EMBL" id="DYUX01000014">
    <property type="protein sequence ID" value="HJG41553.1"/>
    <property type="molecule type" value="Genomic_DNA"/>
</dbReference>
<dbReference type="Proteomes" id="UP000786560">
    <property type="component" value="Unassembled WGS sequence"/>
</dbReference>
<dbReference type="InterPro" id="IPR012337">
    <property type="entry name" value="RNaseH-like_sf"/>
</dbReference>
<evidence type="ECO:0000256" key="2">
    <source>
        <dbReference type="SAM" id="MobiDB-lite"/>
    </source>
</evidence>
<dbReference type="NCBIfam" id="NF033546">
    <property type="entry name" value="transpos_IS21"/>
    <property type="match status" value="1"/>
</dbReference>
<dbReference type="PROSITE" id="PS50994">
    <property type="entry name" value="INTEGRASE"/>
    <property type="match status" value="1"/>
</dbReference>
<sequence length="524" mass="58603">MVRRIRAKKVLALHSRGLSGRAIARALGASRDSVSATLRAAADAGVSYADVADRDDGEVYAMLFPGRNEHPGAYRQPDWTMVHRELARTGVTLKLLHAEYRDSCTADGVPSMGYDRFCKLYQAWVTAQGVTSRVERKAGAAIEVDWAGPTLMVVDPVTGESATVYLFVAVLPFSRYAFVEPALDMREATWLRCHVAMYEWFGGSTPRLVPDNLKTGVVRHPRDGEIVLNDRYRALADHYSTAVLPARVRHPKDKPSAENTVWHATMAVIGAMRDRVFASLPELRDAIREWLAVYNATPFQKREGSRLSVFEQMEKPLLTPLPAIRFDVTEWVYSRKVQANCHVAYRNNWYSAPYTYVGRKVDVRVCADRLEIWADGERVSSHPLFPEHVRNRYATNAGDLPGKAKWRQWDREQVVQWANRVGPACTTVVTRIFESVRFDEQGLGPALAVLRLSRAHSAQRLESACALALDSMHSPRYRQLKPILDNGNDRMDDNTGGHTGGDNDTGGPGGFVRGGDYYGKAAMR</sequence>
<feature type="compositionally biased region" description="Gly residues" evidence="2">
    <location>
        <begin position="497"/>
        <end position="512"/>
    </location>
</feature>
<comment type="caution">
    <text evidence="4">The sequence shown here is derived from an EMBL/GenBank/DDBJ whole genome shotgun (WGS) entry which is preliminary data.</text>
</comment>
<dbReference type="GO" id="GO:0015074">
    <property type="term" value="P:DNA integration"/>
    <property type="evidence" value="ECO:0007669"/>
    <property type="project" value="InterPro"/>
</dbReference>
<evidence type="ECO:0000313" key="4">
    <source>
        <dbReference type="EMBL" id="HJG41553.1"/>
    </source>
</evidence>
<evidence type="ECO:0000313" key="5">
    <source>
        <dbReference type="Proteomes" id="UP000786560"/>
    </source>
</evidence>
<dbReference type="Gene3D" id="3.30.420.10">
    <property type="entry name" value="Ribonuclease H-like superfamily/Ribonuclease H"/>
    <property type="match status" value="1"/>
</dbReference>
<reference evidence="4" key="2">
    <citation type="submission" date="2021-09" db="EMBL/GenBank/DDBJ databases">
        <authorList>
            <person name="Gilroy R."/>
        </authorList>
    </citation>
    <scope>NUCLEOTIDE SEQUENCE</scope>
    <source>
        <strain evidence="4">ChiBcolR7-4860</strain>
    </source>
</reference>